<feature type="chain" id="PRO_5009184358" description="Calcium/calmodulin-dependent protein kinase II association-domain domain-containing protein" evidence="1">
    <location>
        <begin position="26"/>
        <end position="163"/>
    </location>
</feature>
<dbReference type="GO" id="GO:0004683">
    <property type="term" value="F:calcium/calmodulin-dependent protein kinase activity"/>
    <property type="evidence" value="ECO:0007669"/>
    <property type="project" value="InterPro"/>
</dbReference>
<feature type="domain" description="Calcium/calmodulin-dependent protein kinase II association-domain" evidence="2">
    <location>
        <begin position="36"/>
        <end position="157"/>
    </location>
</feature>
<dbReference type="InterPro" id="IPR011944">
    <property type="entry name" value="Steroid_delta5-4_isomerase"/>
</dbReference>
<comment type="caution">
    <text evidence="3">The sequence shown here is derived from an EMBL/GenBank/DDBJ whole genome shotgun (WGS) entry which is preliminary data.</text>
</comment>
<reference evidence="3" key="1">
    <citation type="submission" date="2016-09" db="EMBL/GenBank/DDBJ databases">
        <title>Draft genome of thermotolerant cyanobacterium Desertifilum sp. strain IPPAS B-1220.</title>
        <authorList>
            <person name="Sinetova M.A."/>
            <person name="Bolakhan K."/>
            <person name="Zayadan B.K."/>
            <person name="Mironov K.S."/>
            <person name="Ustinova V."/>
            <person name="Kupriyanova E.V."/>
            <person name="Sidorov R.A."/>
            <person name="Skrypnik A.N."/>
            <person name="Gogoleva N.E."/>
            <person name="Gogolev Y.V."/>
            <person name="Los D.A."/>
        </authorList>
    </citation>
    <scope>NUCLEOTIDE SEQUENCE [LARGE SCALE GENOMIC DNA]</scope>
    <source>
        <strain evidence="3">IPPAS B-1220</strain>
    </source>
</reference>
<dbReference type="EMBL" id="MJGC01000050">
    <property type="protein sequence ID" value="OEJ75471.1"/>
    <property type="molecule type" value="Genomic_DNA"/>
</dbReference>
<dbReference type="Pfam" id="PF08332">
    <property type="entry name" value="CaMKII_AD"/>
    <property type="match status" value="1"/>
</dbReference>
<name>A0A1E5QLI5_9CYAN</name>
<evidence type="ECO:0000256" key="1">
    <source>
        <dbReference type="SAM" id="SignalP"/>
    </source>
</evidence>
<accession>A0A1E5QLI5</accession>
<dbReference type="SUPFAM" id="SSF54427">
    <property type="entry name" value="NTF2-like"/>
    <property type="match status" value="1"/>
</dbReference>
<dbReference type="STRING" id="1781255.BH720_09505"/>
<feature type="signal peptide" evidence="1">
    <location>
        <begin position="1"/>
        <end position="25"/>
    </location>
</feature>
<evidence type="ECO:0000313" key="3">
    <source>
        <dbReference type="EMBL" id="OEJ75471.1"/>
    </source>
</evidence>
<dbReference type="RefSeq" id="WP_069966951.1">
    <property type="nucleotide sequence ID" value="NZ_CM124774.1"/>
</dbReference>
<dbReference type="NCBIfam" id="TIGR02246">
    <property type="entry name" value="SgcJ/EcaC family oxidoreductase"/>
    <property type="match status" value="1"/>
</dbReference>
<dbReference type="OrthoDB" id="953853at2"/>
<gene>
    <name evidence="3" type="ORF">BH720_09505</name>
</gene>
<dbReference type="Gene3D" id="3.10.450.50">
    <property type="match status" value="1"/>
</dbReference>
<dbReference type="AlphaFoldDB" id="A0A1E5QLI5"/>
<evidence type="ECO:0000259" key="2">
    <source>
        <dbReference type="Pfam" id="PF08332"/>
    </source>
</evidence>
<dbReference type="InterPro" id="IPR032710">
    <property type="entry name" value="NTF2-like_dom_sf"/>
</dbReference>
<dbReference type="PIRSF" id="PIRSF028470">
    <property type="entry name" value="UCP028470"/>
    <property type="match status" value="1"/>
</dbReference>
<proteinExistence type="predicted"/>
<organism evidence="3">
    <name type="scientific">Desertifilum tharense IPPAS B-1220</name>
    <dbReference type="NCBI Taxonomy" id="1781255"/>
    <lineage>
        <taxon>Bacteria</taxon>
        <taxon>Bacillati</taxon>
        <taxon>Cyanobacteriota</taxon>
        <taxon>Cyanophyceae</taxon>
        <taxon>Desertifilales</taxon>
        <taxon>Desertifilaceae</taxon>
        <taxon>Desertifilum</taxon>
    </lineage>
</organism>
<dbReference type="InterPro" id="IPR013543">
    <property type="entry name" value="Ca/CaM-dep_prot_kinase-assoc"/>
</dbReference>
<dbReference type="InterPro" id="IPR016887">
    <property type="entry name" value="UCP028470_steroid_isom-rel"/>
</dbReference>
<dbReference type="GO" id="GO:0005516">
    <property type="term" value="F:calmodulin binding"/>
    <property type="evidence" value="ECO:0007669"/>
    <property type="project" value="InterPro"/>
</dbReference>
<sequence length="163" mass="18080">MLRNALFATLSVGFLTTAPSVRALASEVTTCVDSSEQEIAALFDRWNNSLATLDPTRVAANYSPTAVLLPTLSNTPRNTPAEIEDYFVHFLHKKPQGTINERTIKLGCNQASDVGIYTFTLQDEQGKTTTAVARYSYVYSYQNGQWLIDHHHSSLMPEPVGRN</sequence>
<keyword evidence="1" id="KW-0732">Signal</keyword>
<protein>
    <recommendedName>
        <fullName evidence="2">Calcium/calmodulin-dependent protein kinase II association-domain domain-containing protein</fullName>
    </recommendedName>
</protein>